<evidence type="ECO:0000313" key="3">
    <source>
        <dbReference type="EMBL" id="CDP33576.1"/>
    </source>
</evidence>
<organism evidence="3">
    <name type="scientific">Blastobotrys adeninivorans</name>
    <name type="common">Yeast</name>
    <name type="synonym">Arxula adeninivorans</name>
    <dbReference type="NCBI Taxonomy" id="409370"/>
    <lineage>
        <taxon>Eukaryota</taxon>
        <taxon>Fungi</taxon>
        <taxon>Dikarya</taxon>
        <taxon>Ascomycota</taxon>
        <taxon>Saccharomycotina</taxon>
        <taxon>Dipodascomycetes</taxon>
        <taxon>Dipodascales</taxon>
        <taxon>Trichomonascaceae</taxon>
        <taxon>Blastobotrys</taxon>
    </lineage>
</organism>
<dbReference type="SUPFAM" id="SSF81901">
    <property type="entry name" value="HCP-like"/>
    <property type="match status" value="2"/>
</dbReference>
<reference evidence="3" key="2">
    <citation type="submission" date="2014-06" db="EMBL/GenBank/DDBJ databases">
        <title>The complete genome of Blastobotrys (Arxula) adeninivorans LS3 - a yeast of biotechnological interest.</title>
        <authorList>
            <person name="Kunze G."/>
            <person name="Gaillardin C."/>
            <person name="Czernicka M."/>
            <person name="Durrens P."/>
            <person name="Martin T."/>
            <person name="Boer E."/>
            <person name="Gabaldon T."/>
            <person name="Cruz J."/>
            <person name="Talla E."/>
            <person name="Marck C."/>
            <person name="Goffeau A."/>
            <person name="Barbe V."/>
            <person name="Baret P."/>
            <person name="Baronian K."/>
            <person name="Beier S."/>
            <person name="Bleykasten C."/>
            <person name="Bode R."/>
            <person name="Casaregola S."/>
            <person name="Despons L."/>
            <person name="Fairhead C."/>
            <person name="Giersberg M."/>
            <person name="Gierski P."/>
            <person name="Hahnel U."/>
            <person name="Hartmann A."/>
            <person name="Jankowska D."/>
            <person name="Jubin C."/>
            <person name="Jung P."/>
            <person name="Lafontaine I."/>
            <person name="Leh-Louis V."/>
            <person name="Lemaire M."/>
            <person name="Marcet-Houben M."/>
            <person name="Mascher M."/>
            <person name="Morel G."/>
            <person name="Richard G.-F."/>
            <person name="Riechen J."/>
            <person name="Sacerdot C."/>
            <person name="Sarkar A."/>
            <person name="Savel G."/>
            <person name="Schacherer J."/>
            <person name="Sherman D."/>
            <person name="Straub M.-L."/>
            <person name="Stein N."/>
            <person name="Thierry A."/>
            <person name="Trautwein-Schult A."/>
            <person name="Westhof E."/>
            <person name="Worch S."/>
            <person name="Dujon B."/>
            <person name="Souciet J.-L."/>
            <person name="Wincker P."/>
            <person name="Scholz U."/>
            <person name="Neuveglise N."/>
        </authorList>
    </citation>
    <scope>NUCLEOTIDE SEQUENCE</scope>
    <source>
        <strain evidence="3">LS3</strain>
    </source>
</reference>
<feature type="compositionally biased region" description="Basic and acidic residues" evidence="2">
    <location>
        <begin position="602"/>
        <end position="613"/>
    </location>
</feature>
<feature type="compositionally biased region" description="Polar residues" evidence="2">
    <location>
        <begin position="34"/>
        <end position="50"/>
    </location>
</feature>
<dbReference type="Pfam" id="PF08238">
    <property type="entry name" value="Sel1"/>
    <property type="match status" value="7"/>
</dbReference>
<name>A0A060T311_BLAAD</name>
<feature type="compositionally biased region" description="Low complexity" evidence="2">
    <location>
        <begin position="67"/>
        <end position="91"/>
    </location>
</feature>
<feature type="compositionally biased region" description="Low complexity" evidence="2">
    <location>
        <begin position="108"/>
        <end position="125"/>
    </location>
</feature>
<dbReference type="InterPro" id="IPR011990">
    <property type="entry name" value="TPR-like_helical_dom_sf"/>
</dbReference>
<dbReference type="Gene3D" id="1.25.40.10">
    <property type="entry name" value="Tetratricopeptide repeat domain"/>
    <property type="match status" value="2"/>
</dbReference>
<keyword evidence="1" id="KW-0677">Repeat</keyword>
<protein>
    <submittedName>
        <fullName evidence="3">ARAD1A12474p</fullName>
    </submittedName>
</protein>
<dbReference type="PhylomeDB" id="A0A060T311"/>
<dbReference type="AlphaFoldDB" id="A0A060T311"/>
<feature type="region of interest" description="Disordered" evidence="2">
    <location>
        <begin position="591"/>
        <end position="613"/>
    </location>
</feature>
<feature type="region of interest" description="Disordered" evidence="2">
    <location>
        <begin position="260"/>
        <end position="295"/>
    </location>
</feature>
<dbReference type="PANTHER" id="PTHR46430:SF1">
    <property type="entry name" value="CHITIN SYNTHASE REGULATOR SKT5-RELATED"/>
    <property type="match status" value="1"/>
</dbReference>
<proteinExistence type="predicted"/>
<evidence type="ECO:0000256" key="2">
    <source>
        <dbReference type="SAM" id="MobiDB-lite"/>
    </source>
</evidence>
<accession>A0A060T311</accession>
<dbReference type="SMART" id="SM00671">
    <property type="entry name" value="SEL1"/>
    <property type="match status" value="7"/>
</dbReference>
<dbReference type="EMBL" id="HG937691">
    <property type="protein sequence ID" value="CDP33576.1"/>
    <property type="molecule type" value="Genomic_DNA"/>
</dbReference>
<feature type="compositionally biased region" description="Polar residues" evidence="2">
    <location>
        <begin position="260"/>
        <end position="270"/>
    </location>
</feature>
<feature type="compositionally biased region" description="Polar residues" evidence="2">
    <location>
        <begin position="126"/>
        <end position="136"/>
    </location>
</feature>
<evidence type="ECO:0000256" key="1">
    <source>
        <dbReference type="ARBA" id="ARBA00022737"/>
    </source>
</evidence>
<sequence length="613" mass="66657">MSSSVSNVSPPRMDQYAHYANHNPYTGEFPPTPQIGQHANSTSQIPSQQGPGVRKQRARKPSALDFSESSPSHPSHSNSSPTTSSQGQPSPERVEMPAPTFQHHGRRSSSSTGVSSPSPTPGMMTNHSYSRSQGTLPSMGGPVPQLPPPTRKSFAGRPHSAQSSVSSLDFTSTGLADASSIRRASTSSPALNDMSTSYASASMFDLSQSYLTPHLGQNQQSLMPRIKTIELYRKNAKKSNDPVIQFQFAQYMLQTALLSGTSSRPNSNVGSKPASPNAKKSSKSNPNLNPSGDLSPEEVRLKSELLKEAVANLRKLSDKGFADAQYLLGDAYASGALGKPDLRESFTLFQLAAKHGHGEAAYRAALCLEEGWGTSKDMRRAVQFLRTAAVRNQPGATFRLGMACFYGQMGVGNSVSVKQEGFKWLTRAADAANEIYNQAPYELAKIYEVGYRDLVFKDLQYAVQLYVKSAELHYIPAASKLGHAYEYGTLGCPQDAALSIHYYTVAALAGDANSMLAMCAWYMVGAEPVLPRNEEEAYEWAMRAAQTGLAKAQYAVGYFLENGIGTERDLLESSKWYRMAAAGGDERAIERVKRAKQRQPQKKGDKDKDCVIM</sequence>
<gene>
    <name evidence="3" type="ORF">GNLVRS02_ARAD1A12474g</name>
</gene>
<dbReference type="InterPro" id="IPR006597">
    <property type="entry name" value="Sel1-like"/>
</dbReference>
<reference evidence="3" key="1">
    <citation type="submission" date="2014-02" db="EMBL/GenBank/DDBJ databases">
        <authorList>
            <person name="Genoscope - CEA"/>
        </authorList>
    </citation>
    <scope>NUCLEOTIDE SEQUENCE</scope>
    <source>
        <strain evidence="3">LS3</strain>
    </source>
</reference>
<feature type="compositionally biased region" description="Low complexity" evidence="2">
    <location>
        <begin position="271"/>
        <end position="291"/>
    </location>
</feature>
<feature type="region of interest" description="Disordered" evidence="2">
    <location>
        <begin position="1"/>
        <end position="168"/>
    </location>
</feature>
<dbReference type="InterPro" id="IPR051726">
    <property type="entry name" value="Chitin_Synth_Reg"/>
</dbReference>
<dbReference type="PANTHER" id="PTHR46430">
    <property type="entry name" value="PROTEIN SKT5-RELATED"/>
    <property type="match status" value="1"/>
</dbReference>